<keyword evidence="4 7" id="KW-1133">Transmembrane helix</keyword>
<evidence type="ECO:0000256" key="4">
    <source>
        <dbReference type="ARBA" id="ARBA00022989"/>
    </source>
</evidence>
<proteinExistence type="predicted"/>
<keyword evidence="6" id="KW-0675">Receptor</keyword>
<feature type="transmembrane region" description="Helical" evidence="7">
    <location>
        <begin position="129"/>
        <end position="151"/>
    </location>
</feature>
<sequence>MALTVWEKFRPTAALLLVCGSFPFSGIFGSPRPSFRVCTFIFLYSIFVFSFSIYSSMGVFRMEHDSGSMRGPTKQGGMSNMQSVVHAILIANLHVLSLFYQLYFLVFGRSISNLFRRFEKTFGHCSSNLPRWIPFVSIVIIVLIFLLRLFLVNHMRPSLFLEYQFYYEAVMGFNSATITVLTLAFCLELARTLQEIRIDSDAALIQTIYADVWMLAAELGEALSYPILVSLLNNFLMIFTELYNILATLFNASCNQAIDVMELSESSLNLLQQLIRFFLLTFGPYHIEKKASDREQSALLEERGKNAKVFRKSEREETLIFMNDHPIRICLDGYFPLGRSILVAMLDAVVTYMVILLQFEGTQACTFAGTPSPPPHVP</sequence>
<evidence type="ECO:0000256" key="3">
    <source>
        <dbReference type="ARBA" id="ARBA00022692"/>
    </source>
</evidence>
<evidence type="ECO:0000256" key="1">
    <source>
        <dbReference type="ARBA" id="ARBA00004651"/>
    </source>
</evidence>
<dbReference type="GO" id="GO:0051606">
    <property type="term" value="P:detection of stimulus"/>
    <property type="evidence" value="ECO:0007669"/>
    <property type="project" value="UniProtKB-ARBA"/>
</dbReference>
<dbReference type="Proteomes" id="UP000677054">
    <property type="component" value="Unassembled WGS sequence"/>
</dbReference>
<evidence type="ECO:0000256" key="6">
    <source>
        <dbReference type="ARBA" id="ARBA00023170"/>
    </source>
</evidence>
<dbReference type="GO" id="GO:0050909">
    <property type="term" value="P:sensory perception of taste"/>
    <property type="evidence" value="ECO:0007669"/>
    <property type="project" value="InterPro"/>
</dbReference>
<evidence type="ECO:0000256" key="5">
    <source>
        <dbReference type="ARBA" id="ARBA00023136"/>
    </source>
</evidence>
<evidence type="ECO:0008006" key="10">
    <source>
        <dbReference type="Google" id="ProtNLM"/>
    </source>
</evidence>
<dbReference type="PANTHER" id="PTHR21421">
    <property type="entry name" value="GUSTATORY RECEPTOR"/>
    <property type="match status" value="1"/>
</dbReference>
<feature type="transmembrane region" description="Helical" evidence="7">
    <location>
        <begin position="41"/>
        <end position="60"/>
    </location>
</feature>
<feature type="transmembrane region" description="Helical" evidence="7">
    <location>
        <begin position="84"/>
        <end position="108"/>
    </location>
</feature>
<protein>
    <recommendedName>
        <fullName evidence="10">Gustatory receptor</fullName>
    </recommendedName>
</protein>
<accession>A0A7R9ADS3</accession>
<keyword evidence="9" id="KW-1185">Reference proteome</keyword>
<dbReference type="GO" id="GO:0038023">
    <property type="term" value="F:signaling receptor activity"/>
    <property type="evidence" value="ECO:0007669"/>
    <property type="project" value="UniProtKB-ARBA"/>
</dbReference>
<reference evidence="8" key="1">
    <citation type="submission" date="2020-11" db="EMBL/GenBank/DDBJ databases">
        <authorList>
            <person name="Tran Van P."/>
        </authorList>
    </citation>
    <scope>NUCLEOTIDE SEQUENCE</scope>
</reference>
<feature type="transmembrane region" description="Helical" evidence="7">
    <location>
        <begin position="12"/>
        <end position="29"/>
    </location>
</feature>
<evidence type="ECO:0000256" key="7">
    <source>
        <dbReference type="SAM" id="Phobius"/>
    </source>
</evidence>
<evidence type="ECO:0000313" key="9">
    <source>
        <dbReference type="Proteomes" id="UP000677054"/>
    </source>
</evidence>
<dbReference type="EMBL" id="CAJPEV010004018">
    <property type="protein sequence ID" value="CAG0900999.1"/>
    <property type="molecule type" value="Genomic_DNA"/>
</dbReference>
<dbReference type="AlphaFoldDB" id="A0A7R9ADS3"/>
<dbReference type="EMBL" id="LR903535">
    <property type="protein sequence ID" value="CAD7252001.1"/>
    <property type="molecule type" value="Genomic_DNA"/>
</dbReference>
<evidence type="ECO:0000256" key="2">
    <source>
        <dbReference type="ARBA" id="ARBA00022475"/>
    </source>
</evidence>
<dbReference type="GO" id="GO:0005886">
    <property type="term" value="C:plasma membrane"/>
    <property type="evidence" value="ECO:0007669"/>
    <property type="project" value="UniProtKB-SubCell"/>
</dbReference>
<comment type="subcellular location">
    <subcellularLocation>
        <location evidence="1">Cell membrane</location>
        <topology evidence="1">Multi-pass membrane protein</topology>
    </subcellularLocation>
</comment>
<dbReference type="PANTHER" id="PTHR21421:SF29">
    <property type="entry name" value="GUSTATORY RECEPTOR 5A FOR TREHALOSE-RELATED"/>
    <property type="match status" value="1"/>
</dbReference>
<keyword evidence="2" id="KW-1003">Cell membrane</keyword>
<feature type="transmembrane region" description="Helical" evidence="7">
    <location>
        <begin position="171"/>
        <end position="190"/>
    </location>
</feature>
<name>A0A7R9ADS3_9CRUS</name>
<evidence type="ECO:0000313" key="8">
    <source>
        <dbReference type="EMBL" id="CAD7252001.1"/>
    </source>
</evidence>
<dbReference type="Pfam" id="PF08395">
    <property type="entry name" value="7tm_7"/>
    <property type="match status" value="1"/>
</dbReference>
<organism evidence="8">
    <name type="scientific">Darwinula stevensoni</name>
    <dbReference type="NCBI Taxonomy" id="69355"/>
    <lineage>
        <taxon>Eukaryota</taxon>
        <taxon>Metazoa</taxon>
        <taxon>Ecdysozoa</taxon>
        <taxon>Arthropoda</taxon>
        <taxon>Crustacea</taxon>
        <taxon>Oligostraca</taxon>
        <taxon>Ostracoda</taxon>
        <taxon>Podocopa</taxon>
        <taxon>Podocopida</taxon>
        <taxon>Darwinulocopina</taxon>
        <taxon>Darwinuloidea</taxon>
        <taxon>Darwinulidae</taxon>
        <taxon>Darwinula</taxon>
    </lineage>
</organism>
<dbReference type="InterPro" id="IPR013604">
    <property type="entry name" value="7TM_chemorcpt"/>
</dbReference>
<gene>
    <name evidence="8" type="ORF">DSTB1V02_LOCUS11762</name>
</gene>
<keyword evidence="5 7" id="KW-0472">Membrane</keyword>
<keyword evidence="3 7" id="KW-0812">Transmembrane</keyword>